<dbReference type="CDD" id="cd00211">
    <property type="entry name" value="PTS_IIA_fru"/>
    <property type="match status" value="1"/>
</dbReference>
<organism evidence="2 3">
    <name type="scientific">Maledivibacter halophilus</name>
    <dbReference type="NCBI Taxonomy" id="36842"/>
    <lineage>
        <taxon>Bacteria</taxon>
        <taxon>Bacillati</taxon>
        <taxon>Bacillota</taxon>
        <taxon>Clostridia</taxon>
        <taxon>Peptostreptococcales</taxon>
        <taxon>Caminicellaceae</taxon>
        <taxon>Maledivibacter</taxon>
    </lineage>
</organism>
<dbReference type="InterPro" id="IPR016152">
    <property type="entry name" value="PTrfase/Anion_transptr"/>
</dbReference>
<accession>A0A1T5M5N5</accession>
<name>A0A1T5M5N5_9FIRM</name>
<proteinExistence type="predicted"/>
<dbReference type="InterPro" id="IPR002178">
    <property type="entry name" value="PTS_EIIA_type-2_dom"/>
</dbReference>
<dbReference type="EMBL" id="FUZT01000010">
    <property type="protein sequence ID" value="SKC83445.1"/>
    <property type="molecule type" value="Genomic_DNA"/>
</dbReference>
<evidence type="ECO:0000313" key="2">
    <source>
        <dbReference type="EMBL" id="SKC83445.1"/>
    </source>
</evidence>
<gene>
    <name evidence="2" type="ORF">SAMN02194393_03913</name>
</gene>
<protein>
    <submittedName>
        <fullName evidence="2">PTS system IIA component, Gat family (TC 4.A.5)</fullName>
    </submittedName>
</protein>
<feature type="domain" description="PTS EIIA type-2" evidence="1">
    <location>
        <begin position="4"/>
        <end position="151"/>
    </location>
</feature>
<dbReference type="Proteomes" id="UP000190285">
    <property type="component" value="Unassembled WGS sequence"/>
</dbReference>
<dbReference type="STRING" id="36842.SAMN02194393_03913"/>
<dbReference type="InterPro" id="IPR051541">
    <property type="entry name" value="PTS_SugarTrans_NitroReg"/>
</dbReference>
<sequence length="160" mass="18243">MNDIYFNEELILKDIEGKSNEEILKYMANNLYHRGFVKESYVEAVIERERNFSTGLPTKSYSVAIPHTDIEHVKKAAISVGVLKSCIDFGIMGEESTTTPVKIVFMLAMNTKHSQLDLLKKLMKIFQDEDVLQYLITEKSKTNIKNLLKNKLNLALKGGE</sequence>
<dbReference type="PROSITE" id="PS51094">
    <property type="entry name" value="PTS_EIIA_TYPE_2"/>
    <property type="match status" value="1"/>
</dbReference>
<evidence type="ECO:0000313" key="3">
    <source>
        <dbReference type="Proteomes" id="UP000190285"/>
    </source>
</evidence>
<dbReference type="OrthoDB" id="370976at2"/>
<reference evidence="2 3" key="1">
    <citation type="submission" date="2017-02" db="EMBL/GenBank/DDBJ databases">
        <authorList>
            <person name="Peterson S.W."/>
        </authorList>
    </citation>
    <scope>NUCLEOTIDE SEQUENCE [LARGE SCALE GENOMIC DNA]</scope>
    <source>
        <strain evidence="2 3">M1</strain>
    </source>
</reference>
<dbReference type="Pfam" id="PF00359">
    <property type="entry name" value="PTS_EIIA_2"/>
    <property type="match status" value="1"/>
</dbReference>
<dbReference type="SUPFAM" id="SSF55804">
    <property type="entry name" value="Phoshotransferase/anion transport protein"/>
    <property type="match status" value="1"/>
</dbReference>
<dbReference type="AlphaFoldDB" id="A0A1T5M5N5"/>
<dbReference type="Gene3D" id="3.40.930.10">
    <property type="entry name" value="Mannitol-specific EII, Chain A"/>
    <property type="match status" value="1"/>
</dbReference>
<keyword evidence="3" id="KW-1185">Reference proteome</keyword>
<dbReference type="RefSeq" id="WP_079493954.1">
    <property type="nucleotide sequence ID" value="NZ_FUZT01000010.1"/>
</dbReference>
<evidence type="ECO:0000259" key="1">
    <source>
        <dbReference type="PROSITE" id="PS51094"/>
    </source>
</evidence>
<dbReference type="PANTHER" id="PTHR47738:SF3">
    <property type="entry name" value="PHOSPHOTRANSFERASE SYSTEM MANNITOL_FRUCTOSE-SPECIFIC IIA DOMAIN CONTAINING PROTEIN"/>
    <property type="match status" value="1"/>
</dbReference>
<dbReference type="PANTHER" id="PTHR47738">
    <property type="entry name" value="PTS SYSTEM FRUCTOSE-LIKE EIIA COMPONENT-RELATED"/>
    <property type="match status" value="1"/>
</dbReference>